<evidence type="ECO:0000256" key="2">
    <source>
        <dbReference type="ARBA" id="ARBA00008479"/>
    </source>
</evidence>
<organism evidence="5 6">
    <name type="scientific">Prorocentrum cordatum</name>
    <dbReference type="NCBI Taxonomy" id="2364126"/>
    <lineage>
        <taxon>Eukaryota</taxon>
        <taxon>Sar</taxon>
        <taxon>Alveolata</taxon>
        <taxon>Dinophyceae</taxon>
        <taxon>Prorocentrales</taxon>
        <taxon>Prorocentraceae</taxon>
        <taxon>Prorocentrum</taxon>
    </lineage>
</organism>
<evidence type="ECO:0000256" key="4">
    <source>
        <dbReference type="ARBA" id="ARBA00023242"/>
    </source>
</evidence>
<feature type="non-terminal residue" evidence="5">
    <location>
        <position position="1"/>
    </location>
</feature>
<dbReference type="Proteomes" id="UP001189429">
    <property type="component" value="Unassembled WGS sequence"/>
</dbReference>
<evidence type="ECO:0000313" key="6">
    <source>
        <dbReference type="Proteomes" id="UP001189429"/>
    </source>
</evidence>
<evidence type="ECO:0000313" key="5">
    <source>
        <dbReference type="EMBL" id="CAK0872485.1"/>
    </source>
</evidence>
<protein>
    <recommendedName>
        <fullName evidence="3">Nucleolar protein 16</fullName>
    </recommendedName>
</protein>
<comment type="similarity">
    <text evidence="2">Belongs to the NOP16 family.</text>
</comment>
<evidence type="ECO:0000256" key="3">
    <source>
        <dbReference type="ARBA" id="ARBA00015522"/>
    </source>
</evidence>
<keyword evidence="4" id="KW-0539">Nucleus</keyword>
<comment type="subcellular location">
    <subcellularLocation>
        <location evidence="1">Nucleus</location>
        <location evidence="1">Nucleolus</location>
    </subcellularLocation>
</comment>
<dbReference type="InterPro" id="IPR019002">
    <property type="entry name" value="Ribosome_biogenesis_Nop16"/>
</dbReference>
<dbReference type="PANTHER" id="PTHR13243">
    <property type="entry name" value="HSPC111 PROTEIN-RELATED"/>
    <property type="match status" value="1"/>
</dbReference>
<proteinExistence type="inferred from homology"/>
<reference evidence="5" key="1">
    <citation type="submission" date="2023-10" db="EMBL/GenBank/DDBJ databases">
        <authorList>
            <person name="Chen Y."/>
            <person name="Shah S."/>
            <person name="Dougan E. K."/>
            <person name="Thang M."/>
            <person name="Chan C."/>
        </authorList>
    </citation>
    <scope>NUCLEOTIDE SEQUENCE [LARGE SCALE GENOMIC DNA]</scope>
</reference>
<comment type="caution">
    <text evidence="5">The sequence shown here is derived from an EMBL/GenBank/DDBJ whole genome shotgun (WGS) entry which is preliminary data.</text>
</comment>
<evidence type="ECO:0000256" key="1">
    <source>
        <dbReference type="ARBA" id="ARBA00004604"/>
    </source>
</evidence>
<dbReference type="Pfam" id="PF09420">
    <property type="entry name" value="Nop16"/>
    <property type="match status" value="1"/>
</dbReference>
<dbReference type="EMBL" id="CAUYUJ010017170">
    <property type="protein sequence ID" value="CAK0872485.1"/>
    <property type="molecule type" value="Genomic_DNA"/>
</dbReference>
<gene>
    <name evidence="5" type="ORF">PCOR1329_LOCUS57933</name>
</gene>
<sequence length="147" mass="17338">RKPKEGTLQKRHFNPKQIQNDKLRERWDKTKTFTQNLAMTDVKEMYSSCFPDEKDIPTKPKHLPKVNEEEAPICARLFKKHGSDYDAMHWDIKINEFQWTKAICKKKVQAWRSGRQRSMAAEILSGHGMDLRKPLFGEAKKRNVFGH</sequence>
<dbReference type="PANTHER" id="PTHR13243:SF1">
    <property type="entry name" value="NUCLEOLAR PROTEIN 16"/>
    <property type="match status" value="1"/>
</dbReference>
<name>A0ABN9VI27_9DINO</name>
<accession>A0ABN9VI27</accession>
<keyword evidence="6" id="KW-1185">Reference proteome</keyword>